<proteinExistence type="predicted"/>
<accession>A0AAD7Z701</accession>
<keyword evidence="3" id="KW-1185">Reference proteome</keyword>
<name>A0AAD7Z701_DIPPU</name>
<evidence type="ECO:0000313" key="3">
    <source>
        <dbReference type="Proteomes" id="UP001233999"/>
    </source>
</evidence>
<reference evidence="2" key="1">
    <citation type="journal article" date="2023" name="IScience">
        <title>Live-bearing cockroach genome reveals convergent evolutionary mechanisms linked to viviparity in insects and beyond.</title>
        <authorList>
            <person name="Fouks B."/>
            <person name="Harrison M.C."/>
            <person name="Mikhailova A.A."/>
            <person name="Marchal E."/>
            <person name="English S."/>
            <person name="Carruthers M."/>
            <person name="Jennings E.C."/>
            <person name="Chiamaka E.L."/>
            <person name="Frigard R.A."/>
            <person name="Pippel M."/>
            <person name="Attardo G.M."/>
            <person name="Benoit J.B."/>
            <person name="Bornberg-Bauer E."/>
            <person name="Tobe S.S."/>
        </authorList>
    </citation>
    <scope>NUCLEOTIDE SEQUENCE</scope>
    <source>
        <strain evidence="2">Stay&amp;Tobe</strain>
    </source>
</reference>
<protein>
    <submittedName>
        <fullName evidence="2">Uncharacterized protein</fullName>
    </submittedName>
</protein>
<dbReference type="AlphaFoldDB" id="A0AAD7Z701"/>
<gene>
    <name evidence="2" type="ORF">L9F63_007931</name>
</gene>
<evidence type="ECO:0000313" key="2">
    <source>
        <dbReference type="EMBL" id="KAJ9574912.1"/>
    </source>
</evidence>
<organism evidence="2 3">
    <name type="scientific">Diploptera punctata</name>
    <name type="common">Pacific beetle cockroach</name>
    <dbReference type="NCBI Taxonomy" id="6984"/>
    <lineage>
        <taxon>Eukaryota</taxon>
        <taxon>Metazoa</taxon>
        <taxon>Ecdysozoa</taxon>
        <taxon>Arthropoda</taxon>
        <taxon>Hexapoda</taxon>
        <taxon>Insecta</taxon>
        <taxon>Pterygota</taxon>
        <taxon>Neoptera</taxon>
        <taxon>Polyneoptera</taxon>
        <taxon>Dictyoptera</taxon>
        <taxon>Blattodea</taxon>
        <taxon>Blaberoidea</taxon>
        <taxon>Blaberidae</taxon>
        <taxon>Diplopterinae</taxon>
        <taxon>Diploptera</taxon>
    </lineage>
</organism>
<reference evidence="2" key="2">
    <citation type="submission" date="2023-05" db="EMBL/GenBank/DDBJ databases">
        <authorList>
            <person name="Fouks B."/>
        </authorList>
    </citation>
    <scope>NUCLEOTIDE SEQUENCE</scope>
    <source>
        <strain evidence="2">Stay&amp;Tobe</strain>
        <tissue evidence="2">Testes</tissue>
    </source>
</reference>
<feature type="region of interest" description="Disordered" evidence="1">
    <location>
        <begin position="41"/>
        <end position="66"/>
    </location>
</feature>
<comment type="caution">
    <text evidence="2">The sequence shown here is derived from an EMBL/GenBank/DDBJ whole genome shotgun (WGS) entry which is preliminary data.</text>
</comment>
<dbReference type="Proteomes" id="UP001233999">
    <property type="component" value="Unassembled WGS sequence"/>
</dbReference>
<sequence>MQVATLFRETATLLGASMEAQDPSGTESQALKLSVFAEGGMKQEPHDDGYETSGDLELRTPQGDPQKLIKSHASHWSYGVHPVVMQAIPKKRGRKKKVNPEEGFRHCICDILNALFMFTTPTVNVNSIENVTNTVTKSRYARELR</sequence>
<evidence type="ECO:0000256" key="1">
    <source>
        <dbReference type="SAM" id="MobiDB-lite"/>
    </source>
</evidence>
<feature type="non-terminal residue" evidence="2">
    <location>
        <position position="1"/>
    </location>
</feature>
<dbReference type="EMBL" id="JASPKZ010010253">
    <property type="protein sequence ID" value="KAJ9574912.1"/>
    <property type="molecule type" value="Genomic_DNA"/>
</dbReference>